<organism evidence="1">
    <name type="scientific">Anguilla anguilla</name>
    <name type="common">European freshwater eel</name>
    <name type="synonym">Muraena anguilla</name>
    <dbReference type="NCBI Taxonomy" id="7936"/>
    <lineage>
        <taxon>Eukaryota</taxon>
        <taxon>Metazoa</taxon>
        <taxon>Chordata</taxon>
        <taxon>Craniata</taxon>
        <taxon>Vertebrata</taxon>
        <taxon>Euteleostomi</taxon>
        <taxon>Actinopterygii</taxon>
        <taxon>Neopterygii</taxon>
        <taxon>Teleostei</taxon>
        <taxon>Anguilliformes</taxon>
        <taxon>Anguillidae</taxon>
        <taxon>Anguilla</taxon>
    </lineage>
</organism>
<reference evidence="1" key="1">
    <citation type="submission" date="2014-11" db="EMBL/GenBank/DDBJ databases">
        <authorList>
            <person name="Amaro Gonzalez C."/>
        </authorList>
    </citation>
    <scope>NUCLEOTIDE SEQUENCE</scope>
</reference>
<protein>
    <submittedName>
        <fullName evidence="1">Uncharacterized protein</fullName>
    </submittedName>
</protein>
<sequence>MSLVKFRRKKHVRTRHFLCISKYSIRFRTRIYFLPSNRRLHVGLSSQ</sequence>
<dbReference type="EMBL" id="GBXM01006722">
    <property type="protein sequence ID" value="JAI01856.1"/>
    <property type="molecule type" value="Transcribed_RNA"/>
</dbReference>
<accession>A0A0E9XJ58</accession>
<evidence type="ECO:0000313" key="1">
    <source>
        <dbReference type="EMBL" id="JAI01856.1"/>
    </source>
</evidence>
<dbReference type="AlphaFoldDB" id="A0A0E9XJ58"/>
<name>A0A0E9XJ58_ANGAN</name>
<proteinExistence type="predicted"/>
<reference evidence="1" key="2">
    <citation type="journal article" date="2015" name="Fish Shellfish Immunol.">
        <title>Early steps in the European eel (Anguilla anguilla)-Vibrio vulnificus interaction in the gills: Role of the RtxA13 toxin.</title>
        <authorList>
            <person name="Callol A."/>
            <person name="Pajuelo D."/>
            <person name="Ebbesson L."/>
            <person name="Teles M."/>
            <person name="MacKenzie S."/>
            <person name="Amaro C."/>
        </authorList>
    </citation>
    <scope>NUCLEOTIDE SEQUENCE</scope>
</reference>